<gene>
    <name evidence="4" type="ORF">EZS28_001088</name>
</gene>
<dbReference type="EMBL" id="SNRW01000106">
    <property type="protein sequence ID" value="KAA6403384.1"/>
    <property type="molecule type" value="Genomic_DNA"/>
</dbReference>
<reference evidence="4 5" key="1">
    <citation type="submission" date="2019-03" db="EMBL/GenBank/DDBJ databases">
        <title>Single cell metagenomics reveals metabolic interactions within the superorganism composed of flagellate Streblomastix strix and complex community of Bacteroidetes bacteria on its surface.</title>
        <authorList>
            <person name="Treitli S.C."/>
            <person name="Kolisko M."/>
            <person name="Husnik F."/>
            <person name="Keeling P."/>
            <person name="Hampl V."/>
        </authorList>
    </citation>
    <scope>NUCLEOTIDE SEQUENCE [LARGE SCALE GENOMIC DNA]</scope>
    <source>
        <strain evidence="4">ST1C</strain>
    </source>
</reference>
<dbReference type="SUPFAM" id="SSF53098">
    <property type="entry name" value="Ribonuclease H-like"/>
    <property type="match status" value="1"/>
</dbReference>
<evidence type="ECO:0000313" key="4">
    <source>
        <dbReference type="EMBL" id="KAA6403384.1"/>
    </source>
</evidence>
<dbReference type="PROSITE" id="PS50002">
    <property type="entry name" value="SH3"/>
    <property type="match status" value="1"/>
</dbReference>
<feature type="domain" description="SH3" evidence="3">
    <location>
        <begin position="1"/>
        <end position="60"/>
    </location>
</feature>
<proteinExistence type="predicted"/>
<comment type="caution">
    <text evidence="4">The sequence shown here is derived from an EMBL/GenBank/DDBJ whole genome shotgun (WGS) entry which is preliminary data.</text>
</comment>
<dbReference type="InterPro" id="IPR036028">
    <property type="entry name" value="SH3-like_dom_sf"/>
</dbReference>
<evidence type="ECO:0000256" key="2">
    <source>
        <dbReference type="PROSITE-ProRule" id="PRU00192"/>
    </source>
</evidence>
<dbReference type="Proteomes" id="UP000324800">
    <property type="component" value="Unassembled WGS sequence"/>
</dbReference>
<evidence type="ECO:0000313" key="5">
    <source>
        <dbReference type="Proteomes" id="UP000324800"/>
    </source>
</evidence>
<sequence>MTPCKAVANFSPTNGTTYLRVVKDDVLTIDSWRSDDYAMCINSSGEKGLVPGICLQLEDANMKHPFLDDVYMKEVKRITVDSKKYMHYNPVDRHGKNYDSGHLRHDIQCLQTNEKAEVCNRRPHRHYKPAEIESESKQMVDELQHKCTFSKPKFRSRIYSQIMSIELLLFLFLEFMSKVILSFTSATSDCFYSFVYGAMTLARQNPTVPLETLFPRYQRQKISELINDKGQQILTNFLMSLKNFYVSIQIDSAKLVDQKLTIATIQTPFLSRKSIVIDYFIGSVTQDALVAFGVRVYKRLKSFGIRVISVTTDTLRHQIASFDLQSDNCIYKLINEGIIPYGASCTAHVLNLCYCADILKEKPLFNFNNKVYDIFKKSIGNKCNVIVKRWLVIFDIFIYLLKNDSDKLQNISKLILIFGPAREASLLFERLGSTYICVFPIIVQLILYYDWLMKKWIKDIKEEYYYVLSVFSNNVYKRFIYNDKMLELSLISFSLTVNGRRCCAMGEFLNVSMFKEEFKLKSFPDDQISPDTQQEQKIKQRLVDDGQNMKLNEVAELNEKSSVALHLLRQPKITGPKLFFNLWRMGDEIAYDDMFDSGYDEVEYFKVLSLDPVYKNIGVFALHMLGCACTEASCERVFAILRRIVNCHRKRLLIKTIISLYIFLSN</sequence>
<name>A0A5J4X8A2_9EUKA</name>
<dbReference type="SUPFAM" id="SSF50044">
    <property type="entry name" value="SH3-domain"/>
    <property type="match status" value="1"/>
</dbReference>
<protein>
    <recommendedName>
        <fullName evidence="3">SH3 domain-containing protein</fullName>
    </recommendedName>
</protein>
<evidence type="ECO:0000256" key="1">
    <source>
        <dbReference type="ARBA" id="ARBA00022443"/>
    </source>
</evidence>
<dbReference type="InterPro" id="IPR012337">
    <property type="entry name" value="RNaseH-like_sf"/>
</dbReference>
<dbReference type="AlphaFoldDB" id="A0A5J4X8A2"/>
<dbReference type="InterPro" id="IPR001452">
    <property type="entry name" value="SH3_domain"/>
</dbReference>
<evidence type="ECO:0000259" key="3">
    <source>
        <dbReference type="PROSITE" id="PS50002"/>
    </source>
</evidence>
<accession>A0A5J4X8A2</accession>
<organism evidence="4 5">
    <name type="scientific">Streblomastix strix</name>
    <dbReference type="NCBI Taxonomy" id="222440"/>
    <lineage>
        <taxon>Eukaryota</taxon>
        <taxon>Metamonada</taxon>
        <taxon>Preaxostyla</taxon>
        <taxon>Oxymonadida</taxon>
        <taxon>Streblomastigidae</taxon>
        <taxon>Streblomastix</taxon>
    </lineage>
</organism>
<keyword evidence="1 2" id="KW-0728">SH3 domain</keyword>